<keyword evidence="2" id="KW-1185">Reference proteome</keyword>
<dbReference type="Proteomes" id="UP000198859">
    <property type="component" value="Chromosome I"/>
</dbReference>
<dbReference type="AlphaFoldDB" id="A0A1H1VAL2"/>
<proteinExistence type="predicted"/>
<dbReference type="EMBL" id="LT629757">
    <property type="protein sequence ID" value="SDS81309.1"/>
    <property type="molecule type" value="Genomic_DNA"/>
</dbReference>
<dbReference type="OrthoDB" id="9930740at2"/>
<evidence type="ECO:0000313" key="1">
    <source>
        <dbReference type="EMBL" id="SDS81309.1"/>
    </source>
</evidence>
<evidence type="ECO:0000313" key="2">
    <source>
        <dbReference type="Proteomes" id="UP000198859"/>
    </source>
</evidence>
<gene>
    <name evidence="1" type="ORF">SAMN04488570_2759</name>
</gene>
<reference evidence="2" key="1">
    <citation type="submission" date="2016-10" db="EMBL/GenBank/DDBJ databases">
        <authorList>
            <person name="Varghese N."/>
            <person name="Submissions S."/>
        </authorList>
    </citation>
    <scope>NUCLEOTIDE SEQUENCE [LARGE SCALE GENOMIC DNA]</scope>
    <source>
        <strain evidence="2">DSM 22127</strain>
    </source>
</reference>
<protein>
    <submittedName>
        <fullName evidence="1">Uncharacterized protein</fullName>
    </submittedName>
</protein>
<sequence>MLNALSGIGALQDQLVRTNELLDQVLSELKRVNDEGLTQVVEELRRQNA</sequence>
<accession>A0A1H1VAL2</accession>
<name>A0A1H1VAL2_9ACTN</name>
<organism evidence="1 2">
    <name type="scientific">Nocardioides scoriae</name>
    <dbReference type="NCBI Taxonomy" id="642780"/>
    <lineage>
        <taxon>Bacteria</taxon>
        <taxon>Bacillati</taxon>
        <taxon>Actinomycetota</taxon>
        <taxon>Actinomycetes</taxon>
        <taxon>Propionibacteriales</taxon>
        <taxon>Nocardioidaceae</taxon>
        <taxon>Nocardioides</taxon>
    </lineage>
</organism>
<dbReference type="RefSeq" id="WP_157682861.1">
    <property type="nucleotide sequence ID" value="NZ_LT629757.1"/>
</dbReference>